<evidence type="ECO:0000256" key="2">
    <source>
        <dbReference type="SAM" id="SignalP"/>
    </source>
</evidence>
<proteinExistence type="predicted"/>
<feature type="chain" id="PRO_5008269365" evidence="2">
    <location>
        <begin position="21"/>
        <end position="231"/>
    </location>
</feature>
<dbReference type="EMBL" id="KQ976532">
    <property type="protein sequence ID" value="KYM81511.1"/>
    <property type="molecule type" value="Genomic_DNA"/>
</dbReference>
<accession>A0A195BAE1</accession>
<keyword evidence="1" id="KW-0812">Transmembrane</keyword>
<sequence>MSSSLFLIWLSFIVSNSSKSSSIVISSSRRAIQASSDSRCTDDIFVDGSTETFNSITDCSIESLVILIKSFTLLLNSVLLADVLTKVIVGSRISSIDSMHDGISTTSEIFSDNRFSCICISFVRYWFSISINFVSTVSSIVFSSELNVSSKSSSIIIGSSKILIQESSETKCTDCCKSFDFLSLSSLSFVSIVSSFSTIAIVSFVKSDTTFIASFSLTICFSLSIAVFTDT</sequence>
<keyword evidence="2" id="KW-0732">Signal</keyword>
<organism evidence="3 4">
    <name type="scientific">Atta colombica</name>
    <dbReference type="NCBI Taxonomy" id="520822"/>
    <lineage>
        <taxon>Eukaryota</taxon>
        <taxon>Metazoa</taxon>
        <taxon>Ecdysozoa</taxon>
        <taxon>Arthropoda</taxon>
        <taxon>Hexapoda</taxon>
        <taxon>Insecta</taxon>
        <taxon>Pterygota</taxon>
        <taxon>Neoptera</taxon>
        <taxon>Endopterygota</taxon>
        <taxon>Hymenoptera</taxon>
        <taxon>Apocrita</taxon>
        <taxon>Aculeata</taxon>
        <taxon>Formicoidea</taxon>
        <taxon>Formicidae</taxon>
        <taxon>Myrmicinae</taxon>
        <taxon>Atta</taxon>
    </lineage>
</organism>
<reference evidence="3 4" key="1">
    <citation type="submission" date="2015-09" db="EMBL/GenBank/DDBJ databases">
        <title>Atta colombica WGS genome.</title>
        <authorList>
            <person name="Nygaard S."/>
            <person name="Hu H."/>
            <person name="Boomsma J."/>
            <person name="Zhang G."/>
        </authorList>
    </citation>
    <scope>NUCLEOTIDE SEQUENCE [LARGE SCALE GENOMIC DNA]</scope>
    <source>
        <strain evidence="3">Treedump-2</strain>
        <tissue evidence="3">Whole body</tissue>
    </source>
</reference>
<keyword evidence="1" id="KW-1133">Transmembrane helix</keyword>
<evidence type="ECO:0000256" key="1">
    <source>
        <dbReference type="SAM" id="Phobius"/>
    </source>
</evidence>
<feature type="signal peptide" evidence="2">
    <location>
        <begin position="1"/>
        <end position="20"/>
    </location>
</feature>
<feature type="transmembrane region" description="Helical" evidence="1">
    <location>
        <begin position="181"/>
        <end position="204"/>
    </location>
</feature>
<name>A0A195BAE1_9HYME</name>
<feature type="transmembrane region" description="Helical" evidence="1">
    <location>
        <begin position="211"/>
        <end position="229"/>
    </location>
</feature>
<keyword evidence="1" id="KW-0472">Membrane</keyword>
<evidence type="ECO:0000313" key="4">
    <source>
        <dbReference type="Proteomes" id="UP000078540"/>
    </source>
</evidence>
<protein>
    <submittedName>
        <fullName evidence="3">Uncharacterized protein</fullName>
    </submittedName>
</protein>
<gene>
    <name evidence="3" type="ORF">ALC53_07897</name>
</gene>
<evidence type="ECO:0000313" key="3">
    <source>
        <dbReference type="EMBL" id="KYM81511.1"/>
    </source>
</evidence>
<dbReference type="Proteomes" id="UP000078540">
    <property type="component" value="Unassembled WGS sequence"/>
</dbReference>
<dbReference type="AlphaFoldDB" id="A0A195BAE1"/>
<keyword evidence="4" id="KW-1185">Reference proteome</keyword>